<feature type="compositionally biased region" description="Polar residues" evidence="1">
    <location>
        <begin position="143"/>
        <end position="153"/>
    </location>
</feature>
<feature type="compositionally biased region" description="Low complexity" evidence="1">
    <location>
        <begin position="23"/>
        <end position="41"/>
    </location>
</feature>
<feature type="compositionally biased region" description="Basic and acidic residues" evidence="1">
    <location>
        <begin position="114"/>
        <end position="142"/>
    </location>
</feature>
<keyword evidence="3" id="KW-1185">Reference proteome</keyword>
<dbReference type="Proteomes" id="UP001367676">
    <property type="component" value="Unassembled WGS sequence"/>
</dbReference>
<organism evidence="2 3">
    <name type="scientific">Parthenolecanium corni</name>
    <dbReference type="NCBI Taxonomy" id="536013"/>
    <lineage>
        <taxon>Eukaryota</taxon>
        <taxon>Metazoa</taxon>
        <taxon>Ecdysozoa</taxon>
        <taxon>Arthropoda</taxon>
        <taxon>Hexapoda</taxon>
        <taxon>Insecta</taxon>
        <taxon>Pterygota</taxon>
        <taxon>Neoptera</taxon>
        <taxon>Paraneoptera</taxon>
        <taxon>Hemiptera</taxon>
        <taxon>Sternorrhyncha</taxon>
        <taxon>Coccoidea</taxon>
        <taxon>Coccidae</taxon>
        <taxon>Parthenolecanium</taxon>
    </lineage>
</organism>
<comment type="caution">
    <text evidence="2">The sequence shown here is derived from an EMBL/GenBank/DDBJ whole genome shotgun (WGS) entry which is preliminary data.</text>
</comment>
<gene>
    <name evidence="2" type="ORF">V9T40_003292</name>
</gene>
<feature type="region of interest" description="Disordered" evidence="1">
    <location>
        <begin position="108"/>
        <end position="153"/>
    </location>
</feature>
<dbReference type="AlphaFoldDB" id="A0AAN9U2G9"/>
<evidence type="ECO:0000313" key="3">
    <source>
        <dbReference type="Proteomes" id="UP001367676"/>
    </source>
</evidence>
<name>A0AAN9U2G9_9HEMI</name>
<feature type="region of interest" description="Disordered" evidence="1">
    <location>
        <begin position="1"/>
        <end position="41"/>
    </location>
</feature>
<reference evidence="2 3" key="1">
    <citation type="submission" date="2024-03" db="EMBL/GenBank/DDBJ databases">
        <title>Adaptation during the transition from Ophiocordyceps entomopathogen to insect associate is accompanied by gene loss and intensified selection.</title>
        <authorList>
            <person name="Ward C.M."/>
            <person name="Onetto C.A."/>
            <person name="Borneman A.R."/>
        </authorList>
    </citation>
    <scope>NUCLEOTIDE SEQUENCE [LARGE SCALE GENOMIC DNA]</scope>
    <source>
        <strain evidence="2">AWRI1</strain>
        <tissue evidence="2">Single Adult Female</tissue>
    </source>
</reference>
<protein>
    <submittedName>
        <fullName evidence="2">Uncharacterized protein</fullName>
    </submittedName>
</protein>
<evidence type="ECO:0000256" key="1">
    <source>
        <dbReference type="SAM" id="MobiDB-lite"/>
    </source>
</evidence>
<sequence length="153" mass="17049">MESKVRELQQQPPQLGYEMTGFSSLEPVPEGSEPVPESSEPVLEDATSLAGHMRDLQIEFNERPLVLKYDVDPEEYELLNVGQINSWGSVEYDQRKVNILHNYLIDATSSSDGSGKKIDIDLSEPLKPESEETGIDEAKNKGPSEQNDISGDR</sequence>
<evidence type="ECO:0000313" key="2">
    <source>
        <dbReference type="EMBL" id="KAK7603293.1"/>
    </source>
</evidence>
<accession>A0AAN9U2G9</accession>
<proteinExistence type="predicted"/>
<dbReference type="EMBL" id="JBBCAQ010000006">
    <property type="protein sequence ID" value="KAK7603293.1"/>
    <property type="molecule type" value="Genomic_DNA"/>
</dbReference>